<gene>
    <name evidence="1" type="ORF">AVEN_59460_1</name>
</gene>
<evidence type="ECO:0000313" key="2">
    <source>
        <dbReference type="Proteomes" id="UP000499080"/>
    </source>
</evidence>
<accession>A0A4Y2N615</accession>
<proteinExistence type="predicted"/>
<comment type="caution">
    <text evidence="1">The sequence shown here is derived from an EMBL/GenBank/DDBJ whole genome shotgun (WGS) entry which is preliminary data.</text>
</comment>
<dbReference type="AlphaFoldDB" id="A0A4Y2N615"/>
<reference evidence="1 2" key="1">
    <citation type="journal article" date="2019" name="Sci. Rep.">
        <title>Orb-weaving spider Araneus ventricosus genome elucidates the spidroin gene catalogue.</title>
        <authorList>
            <person name="Kono N."/>
            <person name="Nakamura H."/>
            <person name="Ohtoshi R."/>
            <person name="Moran D.A.P."/>
            <person name="Shinohara A."/>
            <person name="Yoshida Y."/>
            <person name="Fujiwara M."/>
            <person name="Mori M."/>
            <person name="Tomita M."/>
            <person name="Arakawa K."/>
        </authorList>
    </citation>
    <scope>NUCLEOTIDE SEQUENCE [LARGE SCALE GENOMIC DNA]</scope>
</reference>
<dbReference type="Proteomes" id="UP000499080">
    <property type="component" value="Unassembled WGS sequence"/>
</dbReference>
<name>A0A4Y2N615_ARAVE</name>
<evidence type="ECO:0000313" key="1">
    <source>
        <dbReference type="EMBL" id="GBN33617.1"/>
    </source>
</evidence>
<organism evidence="1 2">
    <name type="scientific">Araneus ventricosus</name>
    <name type="common">Orbweaver spider</name>
    <name type="synonym">Epeira ventricosa</name>
    <dbReference type="NCBI Taxonomy" id="182803"/>
    <lineage>
        <taxon>Eukaryota</taxon>
        <taxon>Metazoa</taxon>
        <taxon>Ecdysozoa</taxon>
        <taxon>Arthropoda</taxon>
        <taxon>Chelicerata</taxon>
        <taxon>Arachnida</taxon>
        <taxon>Araneae</taxon>
        <taxon>Araneomorphae</taxon>
        <taxon>Entelegynae</taxon>
        <taxon>Araneoidea</taxon>
        <taxon>Araneidae</taxon>
        <taxon>Araneus</taxon>
    </lineage>
</organism>
<protein>
    <submittedName>
        <fullName evidence="1">Uncharacterized protein</fullName>
    </submittedName>
</protein>
<keyword evidence="2" id="KW-1185">Reference proteome</keyword>
<dbReference type="EMBL" id="BGPR01008405">
    <property type="protein sequence ID" value="GBN33617.1"/>
    <property type="molecule type" value="Genomic_DNA"/>
</dbReference>
<sequence>MDELMKIPRNIQEVYIPYTRSIHSLYKKYTFPIQEVQGLIEQYPVIVSRHFMIRVGALMKFIKAPIIAKFLEVSWMTIGGELNSRIEEIHTYIWLYGLKMHQKELNKSIVYAHASFHLKIQS</sequence>